<protein>
    <submittedName>
        <fullName evidence="1">Uncharacterized protein</fullName>
    </submittedName>
</protein>
<proteinExistence type="predicted"/>
<comment type="caution">
    <text evidence="1">The sequence shown here is derived from an EMBL/GenBank/DDBJ whole genome shotgun (WGS) entry which is preliminary data.</text>
</comment>
<accession>A0A7C4M0I8</accession>
<dbReference type="EMBL" id="DSYQ01000010">
    <property type="protein sequence ID" value="HGT71109.1"/>
    <property type="molecule type" value="Genomic_DNA"/>
</dbReference>
<evidence type="ECO:0000313" key="1">
    <source>
        <dbReference type="EMBL" id="HGT71109.1"/>
    </source>
</evidence>
<sequence>MERKIKRMIRAMFHLIETGEGIYSCQEESKPFLRDNPDLKRNLAMKKITSGEWVAFVEKEGVKRFIFVDSRLSDGMEIVIEKNPDYKLKNEDRFSSAIPPKV</sequence>
<gene>
    <name evidence="1" type="ORF">ENT43_02510</name>
</gene>
<dbReference type="AlphaFoldDB" id="A0A7C4M0I8"/>
<reference evidence="1" key="1">
    <citation type="journal article" date="2020" name="mSystems">
        <title>Genome- and Community-Level Interaction Insights into Carbon Utilization and Element Cycling Functions of Hydrothermarchaeota in Hydrothermal Sediment.</title>
        <authorList>
            <person name="Zhou Z."/>
            <person name="Liu Y."/>
            <person name="Xu W."/>
            <person name="Pan J."/>
            <person name="Luo Z.H."/>
            <person name="Li M."/>
        </authorList>
    </citation>
    <scope>NUCLEOTIDE SEQUENCE [LARGE SCALE GENOMIC DNA]</scope>
    <source>
        <strain evidence="1">SpSt-579</strain>
    </source>
</reference>
<name>A0A7C4M0I8_UNCC3</name>
<organism evidence="1">
    <name type="scientific">candidate division CPR3 bacterium</name>
    <dbReference type="NCBI Taxonomy" id="2268181"/>
    <lineage>
        <taxon>Bacteria</taxon>
        <taxon>Bacteria division CPR3</taxon>
    </lineage>
</organism>